<keyword evidence="5 7" id="KW-0460">Magnesium</keyword>
<dbReference type="GO" id="GO:0000287">
    <property type="term" value="F:magnesium ion binding"/>
    <property type="evidence" value="ECO:0007669"/>
    <property type="project" value="UniProtKB-UniRule"/>
</dbReference>
<dbReference type="SUPFAM" id="SSF50324">
    <property type="entry name" value="Inorganic pyrophosphatase"/>
    <property type="match status" value="1"/>
</dbReference>
<keyword evidence="3 7" id="KW-0479">Metal-binding</keyword>
<feature type="binding site" evidence="7">
    <location>
        <position position="30"/>
    </location>
    <ligand>
        <name>substrate</name>
    </ligand>
</feature>
<evidence type="ECO:0000256" key="7">
    <source>
        <dbReference type="HAMAP-Rule" id="MF_00209"/>
    </source>
</evidence>
<feature type="binding site" evidence="7">
    <location>
        <position position="103"/>
    </location>
    <ligand>
        <name>Mg(2+)</name>
        <dbReference type="ChEBI" id="CHEBI:18420"/>
        <label>1</label>
    </ligand>
</feature>
<dbReference type="PANTHER" id="PTHR10286">
    <property type="entry name" value="INORGANIC PYROPHOSPHATASE"/>
    <property type="match status" value="1"/>
</dbReference>
<dbReference type="GO" id="GO:0005737">
    <property type="term" value="C:cytoplasm"/>
    <property type="evidence" value="ECO:0007669"/>
    <property type="project" value="UniProtKB-SubCell"/>
</dbReference>
<gene>
    <name evidence="7 8" type="primary">ppa</name>
    <name evidence="8" type="ORF">KAK03_15920</name>
</gene>
<evidence type="ECO:0000313" key="9">
    <source>
        <dbReference type="Proteomes" id="UP000676246"/>
    </source>
</evidence>
<comment type="cofactor">
    <cofactor evidence="1 7">
        <name>Mg(2+)</name>
        <dbReference type="ChEBI" id="CHEBI:18420"/>
    </cofactor>
</comment>
<dbReference type="HAMAP" id="MF_00209">
    <property type="entry name" value="Inorganic_PPase"/>
    <property type="match status" value="1"/>
</dbReference>
<dbReference type="AlphaFoldDB" id="A0A940YB77"/>
<comment type="catalytic activity">
    <reaction evidence="6 7">
        <text>diphosphate + H2O = 2 phosphate + H(+)</text>
        <dbReference type="Rhea" id="RHEA:24576"/>
        <dbReference type="ChEBI" id="CHEBI:15377"/>
        <dbReference type="ChEBI" id="CHEBI:15378"/>
        <dbReference type="ChEBI" id="CHEBI:33019"/>
        <dbReference type="ChEBI" id="CHEBI:43474"/>
        <dbReference type="EC" id="3.6.1.1"/>
    </reaction>
</comment>
<evidence type="ECO:0000256" key="6">
    <source>
        <dbReference type="ARBA" id="ARBA00047820"/>
    </source>
</evidence>
<comment type="subcellular location">
    <subcellularLocation>
        <location evidence="7">Cytoplasm</location>
    </subcellularLocation>
</comment>
<dbReference type="NCBIfam" id="NF002317">
    <property type="entry name" value="PRK01250.1"/>
    <property type="match status" value="1"/>
</dbReference>
<dbReference type="CDD" id="cd00412">
    <property type="entry name" value="pyrophosphatase"/>
    <property type="match status" value="1"/>
</dbReference>
<protein>
    <recommendedName>
        <fullName evidence="7">Inorganic pyrophosphatase</fullName>
        <ecNumber evidence="7">3.6.1.1</ecNumber>
    </recommendedName>
    <alternativeName>
        <fullName evidence="7">Pyrophosphate phospho-hydrolase</fullName>
        <shortName evidence="7">PPase</shortName>
    </alternativeName>
</protein>
<dbReference type="Pfam" id="PF00719">
    <property type="entry name" value="Pyrophosphatase"/>
    <property type="match status" value="1"/>
</dbReference>
<dbReference type="RefSeq" id="WP_210802375.1">
    <property type="nucleotide sequence ID" value="NZ_JAGQDD010000012.1"/>
</dbReference>
<dbReference type="EMBL" id="JAGQDD010000012">
    <property type="protein sequence ID" value="MBQ0931971.1"/>
    <property type="molecule type" value="Genomic_DNA"/>
</dbReference>
<dbReference type="Proteomes" id="UP000676246">
    <property type="component" value="Unassembled WGS sequence"/>
</dbReference>
<evidence type="ECO:0000256" key="3">
    <source>
        <dbReference type="ARBA" id="ARBA00022723"/>
    </source>
</evidence>
<feature type="binding site" evidence="7">
    <location>
        <position position="66"/>
    </location>
    <ligand>
        <name>Mg(2+)</name>
        <dbReference type="ChEBI" id="CHEBI:18420"/>
        <label>1</label>
    </ligand>
</feature>
<dbReference type="InterPro" id="IPR008162">
    <property type="entry name" value="Pyrophosphatase"/>
</dbReference>
<evidence type="ECO:0000313" key="8">
    <source>
        <dbReference type="EMBL" id="MBQ0931971.1"/>
    </source>
</evidence>
<comment type="similarity">
    <text evidence="7">Belongs to the PPase family.</text>
</comment>
<keyword evidence="2 7" id="KW-0963">Cytoplasm</keyword>
<feature type="binding site" evidence="7">
    <location>
        <position position="71"/>
    </location>
    <ligand>
        <name>Mg(2+)</name>
        <dbReference type="ChEBI" id="CHEBI:18420"/>
        <label>2</label>
    </ligand>
</feature>
<sequence>MSLHNVTPGDKAPEEFNVIIEIPMNGDPIKYEVDHESGALFVDRFMSTAMHYPTNYGYVPNTLAADGDPVDVLVITPVPLIPGVVVTCRAIGMLKMDDEAGGDNKLIAVPIQKILPLYSGWNKPEDLNPMRLKSIQHFFEHYKDLEPGKWVKVTGWEGPEAAKKEIVDGMAAYDAEKAKKA</sequence>
<keyword evidence="9" id="KW-1185">Reference proteome</keyword>
<dbReference type="PROSITE" id="PS00387">
    <property type="entry name" value="PPASE"/>
    <property type="match status" value="1"/>
</dbReference>
<organism evidence="8 9">
    <name type="scientific">Ideonella alba</name>
    <dbReference type="NCBI Taxonomy" id="2824118"/>
    <lineage>
        <taxon>Bacteria</taxon>
        <taxon>Pseudomonadati</taxon>
        <taxon>Pseudomonadota</taxon>
        <taxon>Betaproteobacteria</taxon>
        <taxon>Burkholderiales</taxon>
        <taxon>Sphaerotilaceae</taxon>
        <taxon>Ideonella</taxon>
    </lineage>
</organism>
<keyword evidence="4 7" id="KW-0378">Hydrolase</keyword>
<evidence type="ECO:0000256" key="1">
    <source>
        <dbReference type="ARBA" id="ARBA00001946"/>
    </source>
</evidence>
<dbReference type="Gene3D" id="3.90.80.10">
    <property type="entry name" value="Inorganic pyrophosphatase"/>
    <property type="match status" value="1"/>
</dbReference>
<feature type="binding site" evidence="7">
    <location>
        <position position="44"/>
    </location>
    <ligand>
        <name>substrate</name>
    </ligand>
</feature>
<comment type="function">
    <text evidence="7">Catalyzes the hydrolysis of inorganic pyrophosphate (PPi) forming two phosphate ions.</text>
</comment>
<dbReference type="GO" id="GO:0006796">
    <property type="term" value="P:phosphate-containing compound metabolic process"/>
    <property type="evidence" value="ECO:0007669"/>
    <property type="project" value="InterPro"/>
</dbReference>
<evidence type="ECO:0000256" key="5">
    <source>
        <dbReference type="ARBA" id="ARBA00022842"/>
    </source>
</evidence>
<dbReference type="FunFam" id="3.90.80.10:FF:000003">
    <property type="entry name" value="Inorganic pyrophosphatase"/>
    <property type="match status" value="1"/>
</dbReference>
<feature type="binding site" evidence="7">
    <location>
        <position position="56"/>
    </location>
    <ligand>
        <name>substrate</name>
    </ligand>
</feature>
<reference evidence="8 9" key="1">
    <citation type="submission" date="2021-04" db="EMBL/GenBank/DDBJ databases">
        <title>The genome sequence of Ideonella sp. 3Y2.</title>
        <authorList>
            <person name="Liu Y."/>
        </authorList>
    </citation>
    <scope>NUCLEOTIDE SEQUENCE [LARGE SCALE GENOMIC DNA]</scope>
    <source>
        <strain evidence="8 9">3Y2</strain>
    </source>
</reference>
<name>A0A940YB77_9BURK</name>
<evidence type="ECO:0000256" key="2">
    <source>
        <dbReference type="ARBA" id="ARBA00022490"/>
    </source>
</evidence>
<proteinExistence type="inferred from homology"/>
<dbReference type="GO" id="GO:0004427">
    <property type="term" value="F:inorganic diphosphate phosphatase activity"/>
    <property type="evidence" value="ECO:0007669"/>
    <property type="project" value="UniProtKB-UniRule"/>
</dbReference>
<comment type="caution">
    <text evidence="8">The sequence shown here is derived from an EMBL/GenBank/DDBJ whole genome shotgun (WGS) entry which is preliminary data.</text>
</comment>
<dbReference type="EC" id="3.6.1.1" evidence="7"/>
<evidence type="ECO:0000256" key="4">
    <source>
        <dbReference type="ARBA" id="ARBA00022801"/>
    </source>
</evidence>
<feature type="binding site" evidence="7">
    <location>
        <position position="71"/>
    </location>
    <ligand>
        <name>Mg(2+)</name>
        <dbReference type="ChEBI" id="CHEBI:18420"/>
        <label>1</label>
    </ligand>
</feature>
<comment type="subunit">
    <text evidence="7">Homohexamer.</text>
</comment>
<accession>A0A940YB77</accession>
<dbReference type="InterPro" id="IPR036649">
    <property type="entry name" value="Pyrophosphatase_sf"/>
</dbReference>
<feature type="binding site" evidence="7">
    <location>
        <position position="142"/>
    </location>
    <ligand>
        <name>substrate</name>
    </ligand>
</feature>